<dbReference type="EMBL" id="LUCM01009060">
    <property type="protein sequence ID" value="KAA0187524.1"/>
    <property type="molecule type" value="Genomic_DNA"/>
</dbReference>
<comment type="similarity">
    <text evidence="2 8">Belongs to the V-ATPase proteolipid subunit family.</text>
</comment>
<evidence type="ECO:0000256" key="4">
    <source>
        <dbReference type="ARBA" id="ARBA00022692"/>
    </source>
</evidence>
<comment type="subunit">
    <text evidence="8">V-ATPase is a heteromultimeric enzyme made up of two complexes: the ATP-hydrolytic V1 complex and the proton translocation V0 complex. The V1 complex consists of three catalytic AB heterodimers that form a heterohexamer, three peripheral stalks each consisting of EG heterodimers, one central rotor including subunits D and F, and the regulatory subunits C and H. The proton translocation complex V0 consists of the proton transport subunit a, a ring of proteolipid subunits c9c'', rotary subunit d, subunits e and f, and the accessory subunits.</text>
</comment>
<gene>
    <name evidence="10" type="ORF">FBUS_02144</name>
</gene>
<dbReference type="InterPro" id="IPR000245">
    <property type="entry name" value="ATPase_proteolipid_csu"/>
</dbReference>
<reference evidence="10" key="1">
    <citation type="submission" date="2019-05" db="EMBL/GenBank/DDBJ databases">
        <title>Annotation for the trematode Fasciolopsis buski.</title>
        <authorList>
            <person name="Choi Y.-J."/>
        </authorList>
    </citation>
    <scope>NUCLEOTIDE SEQUENCE</scope>
    <source>
        <strain evidence="10">HT</strain>
        <tissue evidence="10">Whole worm</tissue>
    </source>
</reference>
<organism evidence="10 11">
    <name type="scientific">Fasciolopsis buskii</name>
    <dbReference type="NCBI Taxonomy" id="27845"/>
    <lineage>
        <taxon>Eukaryota</taxon>
        <taxon>Metazoa</taxon>
        <taxon>Spiralia</taxon>
        <taxon>Lophotrochozoa</taxon>
        <taxon>Platyhelminthes</taxon>
        <taxon>Trematoda</taxon>
        <taxon>Digenea</taxon>
        <taxon>Plagiorchiida</taxon>
        <taxon>Echinostomata</taxon>
        <taxon>Echinostomatoidea</taxon>
        <taxon>Fasciolidae</taxon>
        <taxon>Fasciolopsis</taxon>
    </lineage>
</organism>
<dbReference type="Pfam" id="PF00137">
    <property type="entry name" value="ATP-synt_C"/>
    <property type="match status" value="1"/>
</dbReference>
<evidence type="ECO:0000256" key="5">
    <source>
        <dbReference type="ARBA" id="ARBA00022989"/>
    </source>
</evidence>
<keyword evidence="4 8" id="KW-0812">Transmembrane</keyword>
<dbReference type="OrthoDB" id="10264021at2759"/>
<comment type="caution">
    <text evidence="10">The sequence shown here is derived from an EMBL/GenBank/DDBJ whole genome shotgun (WGS) entry which is preliminary data.</text>
</comment>
<dbReference type="PANTHER" id="PTHR10263">
    <property type="entry name" value="V-TYPE PROTON ATPASE PROTEOLIPID SUBUNIT"/>
    <property type="match status" value="1"/>
</dbReference>
<dbReference type="PRINTS" id="PR00122">
    <property type="entry name" value="VACATPASE"/>
</dbReference>
<dbReference type="CDD" id="cd18178">
    <property type="entry name" value="ATP-synt_Vo_c_ATP6F_rpt2"/>
    <property type="match status" value="1"/>
</dbReference>
<evidence type="ECO:0000256" key="7">
    <source>
        <dbReference type="ARBA" id="ARBA00023136"/>
    </source>
</evidence>
<evidence type="ECO:0000256" key="1">
    <source>
        <dbReference type="ARBA" id="ARBA00004141"/>
    </source>
</evidence>
<dbReference type="Gene3D" id="1.20.120.610">
    <property type="entry name" value="lithium bound rotor ring of v- atpase"/>
    <property type="match status" value="1"/>
</dbReference>
<evidence type="ECO:0000256" key="2">
    <source>
        <dbReference type="ARBA" id="ARBA00007296"/>
    </source>
</evidence>
<feature type="domain" description="V-ATPase proteolipid subunit C-like" evidence="9">
    <location>
        <begin position="33"/>
        <end position="91"/>
    </location>
</feature>
<feature type="transmembrane region" description="Helical" evidence="8">
    <location>
        <begin position="71"/>
        <end position="94"/>
    </location>
</feature>
<evidence type="ECO:0000259" key="9">
    <source>
        <dbReference type="Pfam" id="PF00137"/>
    </source>
</evidence>
<evidence type="ECO:0000256" key="6">
    <source>
        <dbReference type="ARBA" id="ARBA00023065"/>
    </source>
</evidence>
<feature type="transmembrane region" description="Helical" evidence="8">
    <location>
        <begin position="32"/>
        <end position="59"/>
    </location>
</feature>
<keyword evidence="5 8" id="KW-1133">Transmembrane helix</keyword>
<dbReference type="GO" id="GO:0033179">
    <property type="term" value="C:proton-transporting V-type ATPase, V0 domain"/>
    <property type="evidence" value="ECO:0007669"/>
    <property type="project" value="InterPro"/>
</dbReference>
<sequence>MAIVLSSMISPFDVSKATLEASRNYYRAGYSIFAAGLTVGFCNLICGVCVGVVGSGAALADAVNANLFVKILIVEIFGSILGLFGVIISIMQVARAKMAS</sequence>
<dbReference type="Proteomes" id="UP000728185">
    <property type="component" value="Unassembled WGS sequence"/>
</dbReference>
<dbReference type="SUPFAM" id="SSF81333">
    <property type="entry name" value="F1F0 ATP synthase subunit C"/>
    <property type="match status" value="1"/>
</dbReference>
<keyword evidence="11" id="KW-1185">Reference proteome</keyword>
<evidence type="ECO:0000313" key="10">
    <source>
        <dbReference type="EMBL" id="KAA0187524.1"/>
    </source>
</evidence>
<protein>
    <submittedName>
        <fullName evidence="10">ATPase H+ Transporting V0 Subunit B</fullName>
    </submittedName>
</protein>
<evidence type="ECO:0000256" key="3">
    <source>
        <dbReference type="ARBA" id="ARBA00022448"/>
    </source>
</evidence>
<keyword evidence="6 8" id="KW-0406">Ion transport</keyword>
<dbReference type="InterPro" id="IPR035921">
    <property type="entry name" value="F/V-ATP_Csub_sf"/>
</dbReference>
<proteinExistence type="inferred from homology"/>
<accession>A0A8E0VGT1</accession>
<evidence type="ECO:0000313" key="11">
    <source>
        <dbReference type="Proteomes" id="UP000728185"/>
    </source>
</evidence>
<dbReference type="GO" id="GO:0046961">
    <property type="term" value="F:proton-transporting ATPase activity, rotational mechanism"/>
    <property type="evidence" value="ECO:0007669"/>
    <property type="project" value="InterPro"/>
</dbReference>
<dbReference type="AlphaFoldDB" id="A0A8E0VGT1"/>
<comment type="function">
    <text evidence="8">Proton-conducting pore forming of the V0 complex of vacuolar(H+)-ATPase (V-ATPase), a multisubunit enzyme composed of a peripheral complex (V1) that hydrolyzes ATP and a membrane integral complex (V0) that translocates protons. V-ATPase is responsible for acidifying and maintaining the pH of intracellular compartments and in some cell types, is targeted to the plasma membrane, where it is responsible for acidifying the extracellular environment.</text>
</comment>
<keyword evidence="7 8" id="KW-0472">Membrane</keyword>
<evidence type="ECO:0000256" key="8">
    <source>
        <dbReference type="RuleBase" id="RU363060"/>
    </source>
</evidence>
<comment type="caution">
    <text evidence="8">Lacks conserved residue(s) required for the propagation of feature annotation.</text>
</comment>
<name>A0A8E0VGT1_9TREM</name>
<comment type="subcellular location">
    <subcellularLocation>
        <location evidence="1">Membrane</location>
        <topology evidence="1">Multi-pass membrane protein</topology>
    </subcellularLocation>
</comment>
<keyword evidence="3 8" id="KW-0813">Transport</keyword>
<dbReference type="InterPro" id="IPR002379">
    <property type="entry name" value="ATPase_proteolipid_c-like_dom"/>
</dbReference>